<protein>
    <submittedName>
        <fullName evidence="1">Uncharacterized protein</fullName>
    </submittedName>
</protein>
<name>A0A060AM65_9CAUD</name>
<dbReference type="RefSeq" id="YP_009042275.1">
    <property type="nucleotide sequence ID" value="NC_024354.1"/>
</dbReference>
<evidence type="ECO:0000313" key="1">
    <source>
        <dbReference type="EMBL" id="AIA64568.1"/>
    </source>
</evidence>
<dbReference type="KEGG" id="vg:19686789"/>
<evidence type="ECO:0000313" key="2">
    <source>
        <dbReference type="Proteomes" id="UP000026984"/>
    </source>
</evidence>
<reference evidence="1 2" key="1">
    <citation type="submission" date="2013-04" db="EMBL/GenBank/DDBJ databases">
        <title>Complete Genome Sequence of Cronobacter sakazakii Bacteriophage CR8.</title>
        <authorList>
            <person name="Kim Y."/>
            <person name="Shin H."/>
            <person name="Ryu S."/>
        </authorList>
    </citation>
    <scope>NUCLEOTIDE SEQUENCE [LARGE SCALE GENOMIC DNA]</scope>
</reference>
<accession>A0A060AM65</accession>
<sequence length="220" mass="23687">MQELLTVGGGWDGRARGEVLLDINFSRQMAGDTVVIDQSGKNTFTKTGPGVAVVESNPLGNCINFSSGASFFSTGKTVDVASEAVEIRILLESALNVGSSNKMAWCTGDYPGAIFTPGIAHYSLLGSGSPQLFCVDSDATYKRISTFEQVGVINDFIFTTDPSARTITVEELTRGEKRVNLINSWFGPGMDFSFGGSYYGGVSYAPFTGKIWRLKIQKMI</sequence>
<dbReference type="Proteomes" id="UP000026984">
    <property type="component" value="Segment"/>
</dbReference>
<dbReference type="EMBL" id="KC954774">
    <property type="protein sequence ID" value="AIA64568.1"/>
    <property type="molecule type" value="Genomic_DNA"/>
</dbReference>
<proteinExistence type="predicted"/>
<keyword evidence="2" id="KW-1185">Reference proteome</keyword>
<dbReference type="GeneID" id="19686789"/>
<gene>
    <name evidence="1" type="ORF">CR8_038</name>
</gene>
<organism evidence="1 2">
    <name type="scientific">Cronobacter phage CR8</name>
    <dbReference type="NCBI Taxonomy" id="1327934"/>
    <lineage>
        <taxon>Viruses</taxon>
        <taxon>Duplodnaviria</taxon>
        <taxon>Heunggongvirae</taxon>
        <taxon>Uroviricota</taxon>
        <taxon>Caudoviricetes</taxon>
        <taxon>Vequintavirinae</taxon>
        <taxon>Certrevirus</taxon>
        <taxon>Certrevirus CR8</taxon>
    </lineage>
</organism>